<name>A0A1H3K9F1_9BACT</name>
<dbReference type="EMBL" id="FNQC01000001">
    <property type="protein sequence ID" value="SDY48529.1"/>
    <property type="molecule type" value="Genomic_DNA"/>
</dbReference>
<organism evidence="1 2">
    <name type="scientific">Rhodonellum ikkaensis</name>
    <dbReference type="NCBI Taxonomy" id="336829"/>
    <lineage>
        <taxon>Bacteria</taxon>
        <taxon>Pseudomonadati</taxon>
        <taxon>Bacteroidota</taxon>
        <taxon>Cytophagia</taxon>
        <taxon>Cytophagales</taxon>
        <taxon>Cytophagaceae</taxon>
        <taxon>Rhodonellum</taxon>
    </lineage>
</organism>
<reference evidence="1 2" key="1">
    <citation type="submission" date="2016-10" db="EMBL/GenBank/DDBJ databases">
        <authorList>
            <person name="Varghese N."/>
            <person name="Submissions S."/>
        </authorList>
    </citation>
    <scope>NUCLEOTIDE SEQUENCE [LARGE SCALE GENOMIC DNA]</scope>
    <source>
        <strain evidence="1 2">DSM 17997</strain>
    </source>
</reference>
<accession>A0A1H3K9F1</accession>
<keyword evidence="2" id="KW-1185">Reference proteome</keyword>
<evidence type="ECO:0000313" key="1">
    <source>
        <dbReference type="EMBL" id="SDY48529.1"/>
    </source>
</evidence>
<protein>
    <submittedName>
        <fullName evidence="1">Uncharacterized protein</fullName>
    </submittedName>
</protein>
<gene>
    <name evidence="1" type="ORF">SAMN05444412_101297</name>
</gene>
<comment type="caution">
    <text evidence="1">The sequence shown here is derived from an EMBL/GenBank/DDBJ whole genome shotgun (WGS) entry which is preliminary data.</text>
</comment>
<dbReference type="Proteomes" id="UP000199663">
    <property type="component" value="Unassembled WGS sequence"/>
</dbReference>
<proteinExistence type="predicted"/>
<evidence type="ECO:0000313" key="2">
    <source>
        <dbReference type="Proteomes" id="UP000199663"/>
    </source>
</evidence>
<sequence length="81" mass="8496">MFYFLHGMTLCSGCQDHLGQGQILCSDGSHAGAIGHVDIGAGMGLVVFVEQGCFGIMPHSDTSLFVDPQSGRPVIAPGFDR</sequence>